<keyword evidence="3" id="KW-1185">Reference proteome</keyword>
<feature type="chain" id="PRO_5047463722" evidence="1">
    <location>
        <begin position="37"/>
        <end position="749"/>
    </location>
</feature>
<keyword evidence="1" id="KW-0732">Signal</keyword>
<organism evidence="2 3">
    <name type="scientific">Streptomyces omiyaensis</name>
    <dbReference type="NCBI Taxonomy" id="68247"/>
    <lineage>
        <taxon>Bacteria</taxon>
        <taxon>Bacillati</taxon>
        <taxon>Actinomycetota</taxon>
        <taxon>Actinomycetes</taxon>
        <taxon>Kitasatosporales</taxon>
        <taxon>Streptomycetaceae</taxon>
        <taxon>Streptomyces</taxon>
    </lineage>
</organism>
<dbReference type="EMBL" id="JBICZW010000003">
    <property type="protein sequence ID" value="MFG3188342.1"/>
    <property type="molecule type" value="Genomic_DNA"/>
</dbReference>
<name>A0ABW7BPK9_9ACTN</name>
<dbReference type="Gene3D" id="2.115.10.10">
    <property type="entry name" value="Tachylectin 2"/>
    <property type="match status" value="1"/>
</dbReference>
<dbReference type="PANTHER" id="PTHR44103">
    <property type="entry name" value="PROPROTEIN CONVERTASE P"/>
    <property type="match status" value="1"/>
</dbReference>
<comment type="caution">
    <text evidence="2">The sequence shown here is derived from an EMBL/GenBank/DDBJ whole genome shotgun (WGS) entry which is preliminary data.</text>
</comment>
<dbReference type="InterPro" id="IPR006311">
    <property type="entry name" value="TAT_signal"/>
</dbReference>
<dbReference type="SUPFAM" id="SSF69318">
    <property type="entry name" value="Integrin alpha N-terminal domain"/>
    <property type="match status" value="1"/>
</dbReference>
<evidence type="ECO:0000256" key="1">
    <source>
        <dbReference type="SAM" id="SignalP"/>
    </source>
</evidence>
<dbReference type="PROSITE" id="PS51318">
    <property type="entry name" value="TAT"/>
    <property type="match status" value="1"/>
</dbReference>
<feature type="signal peptide" evidence="1">
    <location>
        <begin position="1"/>
        <end position="36"/>
    </location>
</feature>
<accession>A0ABW7BPK9</accession>
<gene>
    <name evidence="2" type="ORF">ACGFYS_05325</name>
</gene>
<proteinExistence type="predicted"/>
<dbReference type="RefSeq" id="WP_392879807.1">
    <property type="nucleotide sequence ID" value="NZ_JBICZW010000003.1"/>
</dbReference>
<evidence type="ECO:0000313" key="2">
    <source>
        <dbReference type="EMBL" id="MFG3188342.1"/>
    </source>
</evidence>
<sequence length="749" mass="77954">MTPPHPARRRLAGSVAAVLATALGAGALAGAPAATAAVSAAQEADAPAAFAPGHWVLGGGKEGFFSVDGRSYGNQDPTFGRLAWTRYADNARTEYDMIGTESLPVVSGDLGAVIRFDERSVLLVDAAGGTSTTVPLDAHTYTVDPLGIAGGGLLAHTGPVVKHYTAGGVRVVSGLPGNHAHPTLRAVTDSHAVILTEDGGAAVWAVVDLAAAEVVRTHRVPAGADPESVALSDTRIAWVEYRPDGTARAAVRERSGDATTHVELGAAPDKRVQVQLIGDWLTYGRPGGLDATTPSPLHALHARRLTGDRATVRLLDHFETERVFGDRNPPSPVLRGGSLAAGDGGEGVHRIVLGADGVPKAVLEATTGGSTAVRALSAVLPHQGGTLRPDAVPGGAPTRFAFTLNRCNVKVEAVLRHSSGATLRRTWNATEHADIADPCAGQPVAFDWRHHLDAGTDGHATGAPEGAYTAAFTFTPLNGVGPAGRVTGSFTVERAEGPHDFDRNSDPDFFARDAAGVLWTDSTVMLPRQELNAPTRRIGGGWQAYDRIEGAGRQTLVARDRTGTLWYYPGDGRGGTGARKAVGGGWQVYDEIAGGSDLTGDGRADLLATDGAGVLWLYRATGSATRPFDTRRRIGTGWGAYDQLAGVGDVAGAPAGDLVARDGDGRLWLYLGKGDGTFTGRTLVGGGWSAYTALAGGGDADHDGRNDLFAWDARQRKTFFYGGTGDRARPFEGRRATTVLGGRAYGHFA</sequence>
<dbReference type="Proteomes" id="UP001604282">
    <property type="component" value="Unassembled WGS sequence"/>
</dbReference>
<evidence type="ECO:0000313" key="3">
    <source>
        <dbReference type="Proteomes" id="UP001604282"/>
    </source>
</evidence>
<dbReference type="InterPro" id="IPR028994">
    <property type="entry name" value="Integrin_alpha_N"/>
</dbReference>
<protein>
    <submittedName>
        <fullName evidence="2">FG-GAP repeat domain-containing protein</fullName>
    </submittedName>
</protein>
<reference evidence="2 3" key="1">
    <citation type="submission" date="2024-10" db="EMBL/GenBank/DDBJ databases">
        <title>The Natural Products Discovery Center: Release of the First 8490 Sequenced Strains for Exploring Actinobacteria Biosynthetic Diversity.</title>
        <authorList>
            <person name="Kalkreuter E."/>
            <person name="Kautsar S.A."/>
            <person name="Yang D."/>
            <person name="Bader C.D."/>
            <person name="Teijaro C.N."/>
            <person name="Fluegel L."/>
            <person name="Davis C.M."/>
            <person name="Simpson J.R."/>
            <person name="Lauterbach L."/>
            <person name="Steele A.D."/>
            <person name="Gui C."/>
            <person name="Meng S."/>
            <person name="Li G."/>
            <person name="Viehrig K."/>
            <person name="Ye F."/>
            <person name="Su P."/>
            <person name="Kiefer A.F."/>
            <person name="Nichols A."/>
            <person name="Cepeda A.J."/>
            <person name="Yan W."/>
            <person name="Fan B."/>
            <person name="Jiang Y."/>
            <person name="Adhikari A."/>
            <person name="Zheng C.-J."/>
            <person name="Schuster L."/>
            <person name="Cowan T.M."/>
            <person name="Smanski M.J."/>
            <person name="Chevrette M.G."/>
            <person name="De Carvalho L.P.S."/>
            <person name="Shen B."/>
        </authorList>
    </citation>
    <scope>NUCLEOTIDE SEQUENCE [LARGE SCALE GENOMIC DNA]</scope>
    <source>
        <strain evidence="2 3">NPDC048229</strain>
    </source>
</reference>
<dbReference type="PANTHER" id="PTHR44103:SF1">
    <property type="entry name" value="PROPROTEIN CONVERTASE P"/>
    <property type="match status" value="1"/>
</dbReference>